<evidence type="ECO:0000259" key="1">
    <source>
        <dbReference type="Pfam" id="PF13349"/>
    </source>
</evidence>
<protein>
    <submittedName>
        <fullName evidence="2">DUF4097 domain-containing protein</fullName>
    </submittedName>
</protein>
<sequence>MQTFETPAPIAAVLDIPAGGVRFAAADRADTTVEIAPLDASRSRDVRAAEQTTVEYRDGVLHIETPAQNQILGRSGSIAVTVHLPAGSRVEAKAAAAEFRATGRLGDVVFDGAHGTIELDEAASVRLTAHAGDISVGRLDGPAQISNQKGDIRIAEAVSGTVVLRTEHGTISVGVAPGVSATLDAGTSSGRIRNTLQNTGGATAPVDIRATTGYGDITAHSLPAKP</sequence>
<dbReference type="Proteomes" id="UP001523216">
    <property type="component" value="Unassembled WGS sequence"/>
</dbReference>
<evidence type="ECO:0000313" key="3">
    <source>
        <dbReference type="Proteomes" id="UP001523216"/>
    </source>
</evidence>
<reference evidence="2 3" key="1">
    <citation type="submission" date="2022-06" db="EMBL/GenBank/DDBJ databases">
        <title>Actinoplanes abujensis sp. nov., isolated from Nigerian arid soil.</title>
        <authorList>
            <person name="Ding P."/>
        </authorList>
    </citation>
    <scope>NUCLEOTIDE SEQUENCE [LARGE SCALE GENOMIC DNA]</scope>
    <source>
        <strain evidence="3">TRM88002</strain>
    </source>
</reference>
<comment type="caution">
    <text evidence="2">The sequence shown here is derived from an EMBL/GenBank/DDBJ whole genome shotgun (WGS) entry which is preliminary data.</text>
</comment>
<dbReference type="RefSeq" id="WP_251800836.1">
    <property type="nucleotide sequence ID" value="NZ_JAMQOL010000037.1"/>
</dbReference>
<feature type="domain" description="DUF4097" evidence="1">
    <location>
        <begin position="50"/>
        <end position="220"/>
    </location>
</feature>
<accession>A0ABT0Y4S3</accession>
<dbReference type="EMBL" id="JAMQOL010000037">
    <property type="protein sequence ID" value="MCM4081040.1"/>
    <property type="molecule type" value="Genomic_DNA"/>
</dbReference>
<evidence type="ECO:0000313" key="2">
    <source>
        <dbReference type="EMBL" id="MCM4081040.1"/>
    </source>
</evidence>
<gene>
    <name evidence="2" type="ORF">LXN57_26035</name>
</gene>
<organism evidence="2 3">
    <name type="scientific">Paractinoplanes hotanensis</name>
    <dbReference type="NCBI Taxonomy" id="2906497"/>
    <lineage>
        <taxon>Bacteria</taxon>
        <taxon>Bacillati</taxon>
        <taxon>Actinomycetota</taxon>
        <taxon>Actinomycetes</taxon>
        <taxon>Micromonosporales</taxon>
        <taxon>Micromonosporaceae</taxon>
        <taxon>Paractinoplanes</taxon>
    </lineage>
</organism>
<proteinExistence type="predicted"/>
<name>A0ABT0Y4S3_9ACTN</name>
<dbReference type="Pfam" id="PF13349">
    <property type="entry name" value="DUF4097"/>
    <property type="match status" value="1"/>
</dbReference>
<keyword evidence="3" id="KW-1185">Reference proteome</keyword>
<dbReference type="InterPro" id="IPR025164">
    <property type="entry name" value="Toastrack_DUF4097"/>
</dbReference>